<dbReference type="PANTHER" id="PTHR22603">
    <property type="entry name" value="CHOLINE/ETHANOALAMINE KINASE"/>
    <property type="match status" value="1"/>
</dbReference>
<dbReference type="GO" id="GO:0006646">
    <property type="term" value="P:phosphatidylethanolamine biosynthetic process"/>
    <property type="evidence" value="ECO:0007669"/>
    <property type="project" value="TreeGrafter"/>
</dbReference>
<dbReference type="Gene3D" id="3.30.200.20">
    <property type="entry name" value="Phosphorylase Kinase, domain 1"/>
    <property type="match status" value="1"/>
</dbReference>
<dbReference type="PANTHER" id="PTHR22603:SF93">
    <property type="entry name" value="RE24176P"/>
    <property type="match status" value="1"/>
</dbReference>
<organism evidence="2 3">
    <name type="scientific">Clonostachys chloroleuca</name>
    <dbReference type="NCBI Taxonomy" id="1926264"/>
    <lineage>
        <taxon>Eukaryota</taxon>
        <taxon>Fungi</taxon>
        <taxon>Dikarya</taxon>
        <taxon>Ascomycota</taxon>
        <taxon>Pezizomycotina</taxon>
        <taxon>Sordariomycetes</taxon>
        <taxon>Hypocreomycetidae</taxon>
        <taxon>Hypocreales</taxon>
        <taxon>Bionectriaceae</taxon>
        <taxon>Clonostachys</taxon>
    </lineage>
</organism>
<dbReference type="EMBL" id="CABFNP030000122">
    <property type="protein sequence ID" value="CAI6013614.1"/>
    <property type="molecule type" value="Genomic_DNA"/>
</dbReference>
<reference evidence="2" key="1">
    <citation type="submission" date="2023-01" db="EMBL/GenBank/DDBJ databases">
        <authorList>
            <person name="Piombo E."/>
        </authorList>
    </citation>
    <scope>NUCLEOTIDE SEQUENCE</scope>
</reference>
<dbReference type="GO" id="GO:0005737">
    <property type="term" value="C:cytoplasm"/>
    <property type="evidence" value="ECO:0007669"/>
    <property type="project" value="TreeGrafter"/>
</dbReference>
<dbReference type="Gene3D" id="3.90.1200.10">
    <property type="match status" value="1"/>
</dbReference>
<proteinExistence type="inferred from homology"/>
<evidence type="ECO:0008006" key="4">
    <source>
        <dbReference type="Google" id="ProtNLM"/>
    </source>
</evidence>
<evidence type="ECO:0000256" key="1">
    <source>
        <dbReference type="ARBA" id="ARBA00038211"/>
    </source>
</evidence>
<comment type="similarity">
    <text evidence="1">Belongs to the choline/ethanolamine kinase family.</text>
</comment>
<dbReference type="SUPFAM" id="SSF56112">
    <property type="entry name" value="Protein kinase-like (PK-like)"/>
    <property type="match status" value="1"/>
</dbReference>
<keyword evidence="3" id="KW-1185">Reference proteome</keyword>
<protein>
    <recommendedName>
        <fullName evidence="4">Choline/ethanolamine kinase</fullName>
    </recommendedName>
</protein>
<evidence type="ECO:0000313" key="2">
    <source>
        <dbReference type="EMBL" id="CAI6013614.1"/>
    </source>
</evidence>
<dbReference type="InterPro" id="IPR011009">
    <property type="entry name" value="Kinase-like_dom_sf"/>
</dbReference>
<evidence type="ECO:0000313" key="3">
    <source>
        <dbReference type="Proteomes" id="UP001160390"/>
    </source>
</evidence>
<accession>A0AA35LP22</accession>
<gene>
    <name evidence="2" type="ORF">CCHLO57077_00019229</name>
</gene>
<dbReference type="AlphaFoldDB" id="A0AA35LP22"/>
<dbReference type="GO" id="GO:0004305">
    <property type="term" value="F:ethanolamine kinase activity"/>
    <property type="evidence" value="ECO:0007669"/>
    <property type="project" value="TreeGrafter"/>
</dbReference>
<dbReference type="Proteomes" id="UP001160390">
    <property type="component" value="Unassembled WGS sequence"/>
</dbReference>
<dbReference type="Pfam" id="PF01633">
    <property type="entry name" value="Choline_kinase"/>
    <property type="match status" value="1"/>
</dbReference>
<name>A0AA35LP22_9HYPO</name>
<dbReference type="GO" id="GO:0004103">
    <property type="term" value="F:choline kinase activity"/>
    <property type="evidence" value="ECO:0007669"/>
    <property type="project" value="TreeGrafter"/>
</dbReference>
<comment type="caution">
    <text evidence="2">The sequence shown here is derived from an EMBL/GenBank/DDBJ whole genome shotgun (WGS) entry which is preliminary data.</text>
</comment>
<sequence>MATCTKLPVSIPKDRSLTKIMIKDIIGTFFTKEWPAVDPETLIVARNTGYANTNCVVERPKLKDDADSEPYKVFLKINGEMDGEIEVLKDLAPDKHEEAGICYQYGQSGGAKMYGFFQTQDGAFGRVDEVLDARNLKPEDVEDKHIRADVARAYADFHAMTMQRKKNTVQTYYDIITRELSKYYKMDKLKRLGNDAGVNLDHVIDYDFVSRISQVIARLDSIGAKKGWCIHDVQFMNIMVKNNPKKGESNVILIDFEFVFQNYRAFDIGGHFLQKMFQWFDEETKIVNCRPYAEDEKRHFCAEYARKWNERTGDSDTEEQVFMESELGIMLAITFEIHNMLCYLDQEEDNNPLELLGLKKLFDEFDSQYKKLGLN</sequence>